<feature type="signal peptide" evidence="2">
    <location>
        <begin position="1"/>
        <end position="24"/>
    </location>
</feature>
<gene>
    <name evidence="3" type="ORF">AMTR_s00003p00252710</name>
</gene>
<evidence type="ECO:0000256" key="2">
    <source>
        <dbReference type="SAM" id="SignalP"/>
    </source>
</evidence>
<dbReference type="KEGG" id="atr:18431521"/>
<evidence type="ECO:0000256" key="1">
    <source>
        <dbReference type="SAM" id="MobiDB-lite"/>
    </source>
</evidence>
<feature type="region of interest" description="Disordered" evidence="1">
    <location>
        <begin position="82"/>
        <end position="120"/>
    </location>
</feature>
<evidence type="ECO:0008006" key="5">
    <source>
        <dbReference type="Google" id="ProtNLM"/>
    </source>
</evidence>
<dbReference type="HOGENOM" id="CLU_2030932_0_0_1"/>
<dbReference type="PANTHER" id="PTHR36733:SF1">
    <property type="entry name" value="CELL WALL PROTEIN-RELATED"/>
    <property type="match status" value="1"/>
</dbReference>
<feature type="compositionally biased region" description="Gly residues" evidence="1">
    <location>
        <begin position="82"/>
        <end position="92"/>
    </location>
</feature>
<proteinExistence type="predicted"/>
<dbReference type="PANTHER" id="PTHR36733">
    <property type="entry name" value="CELL WALL PROTEIN-RELATED"/>
    <property type="match status" value="1"/>
</dbReference>
<sequence length="120" mass="12046">MSQQRCSVFAMFLAVSLMIATTLATRDLLASPIKDADKKEPEWFIDKDGSKLIPGIGRVMVPSFGGFPSGIPGFLGGGNGIVGGSSPGGYTPGGDDTSVPNPGYEVPAGGNPSSGDGGSP</sequence>
<accession>W1P708</accession>
<evidence type="ECO:0000313" key="4">
    <source>
        <dbReference type="Proteomes" id="UP000017836"/>
    </source>
</evidence>
<dbReference type="Gramene" id="ERN03381">
    <property type="protein sequence ID" value="ERN03381"/>
    <property type="gene ID" value="AMTR_s00003p00252710"/>
</dbReference>
<feature type="chain" id="PRO_5004808119" description="Cell wall protein" evidence="2">
    <location>
        <begin position="25"/>
        <end position="120"/>
    </location>
</feature>
<reference evidence="4" key="1">
    <citation type="journal article" date="2013" name="Science">
        <title>The Amborella genome and the evolution of flowering plants.</title>
        <authorList>
            <consortium name="Amborella Genome Project"/>
        </authorList>
    </citation>
    <scope>NUCLEOTIDE SEQUENCE [LARGE SCALE GENOMIC DNA]</scope>
</reference>
<keyword evidence="2" id="KW-0732">Signal</keyword>
<dbReference type="Proteomes" id="UP000017836">
    <property type="component" value="Unassembled WGS sequence"/>
</dbReference>
<keyword evidence="4" id="KW-1185">Reference proteome</keyword>
<dbReference type="AlphaFoldDB" id="W1P708"/>
<evidence type="ECO:0000313" key="3">
    <source>
        <dbReference type="EMBL" id="ERN03381.1"/>
    </source>
</evidence>
<dbReference type="eggNOG" id="ENOG502S86B">
    <property type="taxonomic scope" value="Eukaryota"/>
</dbReference>
<name>W1P708_AMBTC</name>
<dbReference type="OMA" id="EPEWFID"/>
<dbReference type="EMBL" id="KI394358">
    <property type="protein sequence ID" value="ERN03381.1"/>
    <property type="molecule type" value="Genomic_DNA"/>
</dbReference>
<protein>
    <recommendedName>
        <fullName evidence="5">Cell wall protein</fullName>
    </recommendedName>
</protein>
<organism evidence="3 4">
    <name type="scientific">Amborella trichopoda</name>
    <dbReference type="NCBI Taxonomy" id="13333"/>
    <lineage>
        <taxon>Eukaryota</taxon>
        <taxon>Viridiplantae</taxon>
        <taxon>Streptophyta</taxon>
        <taxon>Embryophyta</taxon>
        <taxon>Tracheophyta</taxon>
        <taxon>Spermatophyta</taxon>
        <taxon>Magnoliopsida</taxon>
        <taxon>Amborellales</taxon>
        <taxon>Amborellaceae</taxon>
        <taxon>Amborella</taxon>
    </lineage>
</organism>
<dbReference type="OrthoDB" id="1931827at2759"/>
<dbReference type="InterPro" id="IPR034565">
    <property type="entry name" value="Put_cell_wall"/>
</dbReference>